<keyword evidence="1" id="KW-0597">Phosphoprotein</keyword>
<dbReference type="GO" id="GO:0046872">
    <property type="term" value="F:metal ion binding"/>
    <property type="evidence" value="ECO:0007669"/>
    <property type="project" value="UniProtKB-KW"/>
</dbReference>
<keyword evidence="3" id="KW-0460">Magnesium</keyword>
<feature type="binding site" evidence="3">
    <location>
        <position position="288"/>
    </location>
    <ligand>
        <name>Zn(2+)</name>
        <dbReference type="ChEBI" id="CHEBI:29105"/>
        <label>2</label>
    </ligand>
</feature>
<dbReference type="GO" id="GO:0006629">
    <property type="term" value="P:lipid metabolic process"/>
    <property type="evidence" value="ECO:0007669"/>
    <property type="project" value="InterPro"/>
</dbReference>
<dbReference type="InterPro" id="IPR001952">
    <property type="entry name" value="Alkaline_phosphatase"/>
</dbReference>
<name>A0A1K1MLK6_9FLAO</name>
<organism evidence="5 6">
    <name type="scientific">Sinomicrobium oceani</name>
    <dbReference type="NCBI Taxonomy" id="1150368"/>
    <lineage>
        <taxon>Bacteria</taxon>
        <taxon>Pseudomonadati</taxon>
        <taxon>Bacteroidota</taxon>
        <taxon>Flavobacteriia</taxon>
        <taxon>Flavobacteriales</taxon>
        <taxon>Flavobacteriaceae</taxon>
        <taxon>Sinomicrobium</taxon>
    </lineage>
</organism>
<dbReference type="OrthoDB" id="9794455at2"/>
<dbReference type="PANTHER" id="PTHR11596:SF5">
    <property type="entry name" value="ALKALINE PHOSPHATASE"/>
    <property type="match status" value="1"/>
</dbReference>
<evidence type="ECO:0000313" key="5">
    <source>
        <dbReference type="EMBL" id="SFW24044.1"/>
    </source>
</evidence>
<feature type="binding site" evidence="3">
    <location>
        <position position="382"/>
    </location>
    <ligand>
        <name>Mg(2+)</name>
        <dbReference type="ChEBI" id="CHEBI:18420"/>
    </ligand>
</feature>
<accession>A0A1K1MLK6</accession>
<dbReference type="Gene3D" id="3.20.20.190">
    <property type="entry name" value="Phosphatidylinositol (PI) phosphodiesterase"/>
    <property type="match status" value="1"/>
</dbReference>
<reference evidence="5 6" key="1">
    <citation type="submission" date="2016-11" db="EMBL/GenBank/DDBJ databases">
        <authorList>
            <person name="Jaros S."/>
            <person name="Januszkiewicz K."/>
            <person name="Wedrychowicz H."/>
        </authorList>
    </citation>
    <scope>NUCLEOTIDE SEQUENCE [LARGE SCALE GENOMIC DNA]</scope>
    <source>
        <strain evidence="5 6">CGMCC 1.12145</strain>
    </source>
</reference>
<dbReference type="GO" id="GO:0008081">
    <property type="term" value="F:phosphoric diester hydrolase activity"/>
    <property type="evidence" value="ECO:0007669"/>
    <property type="project" value="InterPro"/>
</dbReference>
<comment type="similarity">
    <text evidence="4">Belongs to the alkaline phosphatase family.</text>
</comment>
<dbReference type="InterPro" id="IPR017946">
    <property type="entry name" value="PLC-like_Pdiesterase_TIM-brl"/>
</dbReference>
<evidence type="ECO:0000313" key="6">
    <source>
        <dbReference type="Proteomes" id="UP000182248"/>
    </source>
</evidence>
<dbReference type="InterPro" id="IPR039559">
    <property type="entry name" value="AIM6_PI-PLC-like_dom"/>
</dbReference>
<feature type="binding site" evidence="3">
    <location>
        <position position="488"/>
    </location>
    <ligand>
        <name>Mg(2+)</name>
        <dbReference type="ChEBI" id="CHEBI:18420"/>
    </ligand>
</feature>
<dbReference type="CDD" id="cd08577">
    <property type="entry name" value="PI-PLCc_GDPD_SF_unchar3"/>
    <property type="match status" value="1"/>
</dbReference>
<dbReference type="SUPFAM" id="SSF53649">
    <property type="entry name" value="Alkaline phosphatase-like"/>
    <property type="match status" value="1"/>
</dbReference>
<dbReference type="Pfam" id="PF00245">
    <property type="entry name" value="Alk_phosphatase"/>
    <property type="match status" value="2"/>
</dbReference>
<dbReference type="SUPFAM" id="SSF51695">
    <property type="entry name" value="PLC-like phosphodiesterases"/>
    <property type="match status" value="1"/>
</dbReference>
<dbReference type="EMBL" id="FPJE01000003">
    <property type="protein sequence ID" value="SFW24044.1"/>
    <property type="molecule type" value="Genomic_DNA"/>
</dbReference>
<protein>
    <submittedName>
        <fullName evidence="5">Alkaline phosphatase</fullName>
    </submittedName>
</protein>
<dbReference type="GO" id="GO:0004035">
    <property type="term" value="F:alkaline phosphatase activity"/>
    <property type="evidence" value="ECO:0007669"/>
    <property type="project" value="TreeGrafter"/>
</dbReference>
<comment type="cofactor">
    <cofactor evidence="3">
        <name>Zn(2+)</name>
        <dbReference type="ChEBI" id="CHEBI:29105"/>
    </cofactor>
    <text evidence="3">Binds 2 Zn(2+) ions.</text>
</comment>
<comment type="cofactor">
    <cofactor evidence="3">
        <name>Mg(2+)</name>
        <dbReference type="ChEBI" id="CHEBI:18420"/>
    </cofactor>
    <text evidence="3">Binds 1 Mg(2+) ion.</text>
</comment>
<feature type="binding site" evidence="3">
    <location>
        <position position="493"/>
    </location>
    <ligand>
        <name>Zn(2+)</name>
        <dbReference type="ChEBI" id="CHEBI:29105"/>
        <label>2</label>
    </ligand>
</feature>
<keyword evidence="3" id="KW-0479">Metal-binding</keyword>
<evidence type="ECO:0000256" key="2">
    <source>
        <dbReference type="PIRSR" id="PIRSR601952-1"/>
    </source>
</evidence>
<dbReference type="STRING" id="1150368.SAMN02927921_00633"/>
<feature type="binding site" evidence="3">
    <location>
        <position position="536"/>
    </location>
    <ligand>
        <name>Zn(2+)</name>
        <dbReference type="ChEBI" id="CHEBI:29105"/>
        <label>2</label>
    </ligand>
</feature>
<dbReference type="PRINTS" id="PR00113">
    <property type="entry name" value="ALKPHPHTASE"/>
</dbReference>
<evidence type="ECO:0000256" key="4">
    <source>
        <dbReference type="RuleBase" id="RU003946"/>
    </source>
</evidence>
<feature type="binding site" evidence="3">
    <location>
        <position position="535"/>
    </location>
    <ligand>
        <name>Zn(2+)</name>
        <dbReference type="ChEBI" id="CHEBI:29105"/>
        <label>2</label>
    </ligand>
</feature>
<sequence>MFKLTHVWAIAAICLSSVQTIDAQHYDSFKIHSHNDYEQKSPFWNAYANGLTSIEVDVFLKDKTLYATHAESEIIPNNTIRSLYLDPLSREVKAGKITDDIQLLIDLKSEAESTLKEIVNVLKKYPELTSSPNIRFVISGNRPAPENYNNYPEYIMFDWQDPDHRPGSNWDKVALVSVNFADYSVWNGLGRLTAEDKKSVVSVIEKAHSTGKPFRFWGAPDTKSAWKAFTELGVDYINTDQPAASSAYLRSLKERTFTNNGYSTPYIPDFEHDGKDQEIRNVILLIGDGFGLTQLSAAVFANNNTATITQLKSIGLMKTQSADDFTTDSAAAGTALATGEKTNNRAIGTGTEGQPLENITEFLDKHGFVSGIITTDRITGATPSAFYAHQKERSESARIARDLLRSKISLLIGGGKNDFEAVVKQSGFTVADQVKDITASTGEKVCWFMAPNEVPSVLKGRKNDLAQATGYGLEYLDNKQKPFFLMIEGAQIDWGGHANNTGMIITEAIDFDKAVTEAIRFADTHKNTLVIITADHETSGFSIPQGNIHTSFIEGSFTTHDHTGVMVPVFAYGPHSGTFTGVYENTEIFHKIITLLGFNEK</sequence>
<keyword evidence="6" id="KW-1185">Reference proteome</keyword>
<proteinExistence type="inferred from homology"/>
<dbReference type="Pfam" id="PF13653">
    <property type="entry name" value="GDPD_2"/>
    <property type="match status" value="1"/>
</dbReference>
<dbReference type="InterPro" id="IPR017850">
    <property type="entry name" value="Alkaline_phosphatase_core_sf"/>
</dbReference>
<feature type="binding site" evidence="3">
    <location>
        <position position="288"/>
    </location>
    <ligand>
        <name>Mg(2+)</name>
        <dbReference type="ChEBI" id="CHEBI:18420"/>
    </ligand>
</feature>
<dbReference type="SMART" id="SM00098">
    <property type="entry name" value="alkPPc"/>
    <property type="match status" value="1"/>
</dbReference>
<dbReference type="Proteomes" id="UP000182248">
    <property type="component" value="Unassembled WGS sequence"/>
</dbReference>
<dbReference type="Gene3D" id="3.40.720.10">
    <property type="entry name" value="Alkaline Phosphatase, subunit A"/>
    <property type="match status" value="1"/>
</dbReference>
<gene>
    <name evidence="5" type="ORF">SAMN02927921_00633</name>
</gene>
<evidence type="ECO:0000256" key="3">
    <source>
        <dbReference type="PIRSR" id="PIRSR601952-2"/>
    </source>
</evidence>
<feature type="binding site" evidence="3">
    <location>
        <position position="497"/>
    </location>
    <ligand>
        <name>Zn(2+)</name>
        <dbReference type="ChEBI" id="CHEBI:29105"/>
        <label>2</label>
    </ligand>
</feature>
<keyword evidence="3" id="KW-0862">Zinc</keyword>
<dbReference type="AlphaFoldDB" id="A0A1K1MLK6"/>
<dbReference type="RefSeq" id="WP_083564766.1">
    <property type="nucleotide sequence ID" value="NZ_FPJE01000003.1"/>
</dbReference>
<dbReference type="CDD" id="cd16012">
    <property type="entry name" value="ALP"/>
    <property type="match status" value="1"/>
</dbReference>
<evidence type="ECO:0000256" key="1">
    <source>
        <dbReference type="ARBA" id="ARBA00022553"/>
    </source>
</evidence>
<dbReference type="PANTHER" id="PTHR11596">
    <property type="entry name" value="ALKALINE PHOSPHATASE"/>
    <property type="match status" value="1"/>
</dbReference>
<feature type="active site" description="Phosphoserine intermediate" evidence="2">
    <location>
        <position position="329"/>
    </location>
</feature>